<name>A0A6S6XWD1_9PROT</name>
<sequence>MPLLAQALLIAALAALPFRGRWKLLALLPAILSLAPLGEGVSLAMMLRGLWGDFSVTSLQLLVLCLAGRPPQALGWRGPALIAASAALFYPLALGLGDFDPYRLGYTAWPLLAVFGAFALAAWWRGQPIWLWLLTIDILAWAAGLLESPNLWDTLLDPLLAAAMLILALRNGWRTYKTRS</sequence>
<keyword evidence="2" id="KW-1185">Reference proteome</keyword>
<dbReference type="Proteomes" id="UP000515733">
    <property type="component" value="Chromosome"/>
</dbReference>
<reference evidence="1 2" key="1">
    <citation type="submission" date="2020-03" db="EMBL/GenBank/DDBJ databases">
        <authorList>
            <consortium name="Genoscope - CEA"/>
            <person name="William W."/>
        </authorList>
    </citation>
    <scope>NUCLEOTIDE SEQUENCE [LARGE SCALE GENOMIC DNA]</scope>
    <source>
        <strain evidence="2">DSM 16959</strain>
    </source>
</reference>
<evidence type="ECO:0000313" key="2">
    <source>
        <dbReference type="Proteomes" id="UP000515733"/>
    </source>
</evidence>
<dbReference type="KEGG" id="doe:DENOEST_2069"/>
<dbReference type="EMBL" id="LR778301">
    <property type="protein sequence ID" value="CAB1369234.1"/>
    <property type="molecule type" value="Genomic_DNA"/>
</dbReference>
<proteinExistence type="predicted"/>
<accession>A0A6S6XWD1</accession>
<protein>
    <submittedName>
        <fullName evidence="1">Uncharacterized protein</fullName>
    </submittedName>
</protein>
<dbReference type="OrthoDB" id="6077780at2"/>
<dbReference type="AlphaFoldDB" id="A0A6S6XWD1"/>
<evidence type="ECO:0000313" key="1">
    <source>
        <dbReference type="EMBL" id="CAB1369234.1"/>
    </source>
</evidence>
<dbReference type="RefSeq" id="WP_145769217.1">
    <property type="nucleotide sequence ID" value="NZ_LR778301.1"/>
</dbReference>
<gene>
    <name evidence="1" type="ORF">DENOEST_2069</name>
</gene>
<organism evidence="1 2">
    <name type="scientific">Denitratisoma oestradiolicum</name>
    <dbReference type="NCBI Taxonomy" id="311182"/>
    <lineage>
        <taxon>Bacteria</taxon>
        <taxon>Pseudomonadati</taxon>
        <taxon>Pseudomonadota</taxon>
        <taxon>Betaproteobacteria</taxon>
        <taxon>Nitrosomonadales</taxon>
        <taxon>Sterolibacteriaceae</taxon>
        <taxon>Denitratisoma</taxon>
    </lineage>
</organism>